<gene>
    <name evidence="1" type="ORF">SFSGTM_02810</name>
</gene>
<evidence type="ECO:0000313" key="2">
    <source>
        <dbReference type="Proteomes" id="UP000463939"/>
    </source>
</evidence>
<sequence length="93" mass="10093">MFNCDSMRMSTVLECTFINQYLAEGNLIALTINGVAQQLHASSNVTELIVELNLTGKRIAIERNGEIVPRSLFDTTALQPNDKLEIVVAVGGG</sequence>
<dbReference type="NCBIfam" id="TIGR01683">
    <property type="entry name" value="thiS"/>
    <property type="match status" value="1"/>
</dbReference>
<dbReference type="Gene3D" id="3.10.20.30">
    <property type="match status" value="1"/>
</dbReference>
<reference evidence="2" key="1">
    <citation type="submission" date="2019-11" db="EMBL/GenBank/DDBJ databases">
        <title>Isolation and characterization of a novel species in the genus Sulfuriferula.</title>
        <authorList>
            <person name="Mochizuki J."/>
            <person name="Kojima H."/>
            <person name="Fukui M."/>
        </authorList>
    </citation>
    <scope>NUCLEOTIDE SEQUENCE [LARGE SCALE GENOMIC DNA]</scope>
    <source>
        <strain evidence="2">SGTM</strain>
    </source>
</reference>
<dbReference type="InterPro" id="IPR012675">
    <property type="entry name" value="Beta-grasp_dom_sf"/>
</dbReference>
<dbReference type="PANTHER" id="PTHR34472">
    <property type="entry name" value="SULFUR CARRIER PROTEIN THIS"/>
    <property type="match status" value="1"/>
</dbReference>
<dbReference type="Pfam" id="PF02597">
    <property type="entry name" value="ThiS"/>
    <property type="match status" value="1"/>
</dbReference>
<protein>
    <recommendedName>
        <fullName evidence="3">Sulfur carrier protein ThiS</fullName>
    </recommendedName>
</protein>
<dbReference type="InterPro" id="IPR003749">
    <property type="entry name" value="ThiS/MoaD-like"/>
</dbReference>
<keyword evidence="2" id="KW-1185">Reference proteome</keyword>
<dbReference type="CDD" id="cd00565">
    <property type="entry name" value="Ubl_ThiS"/>
    <property type="match status" value="1"/>
</dbReference>
<dbReference type="KEGG" id="sniv:SFSGTM_02810"/>
<evidence type="ECO:0008006" key="3">
    <source>
        <dbReference type="Google" id="ProtNLM"/>
    </source>
</evidence>
<dbReference type="InterPro" id="IPR010035">
    <property type="entry name" value="Thi_S"/>
</dbReference>
<dbReference type="PANTHER" id="PTHR34472:SF1">
    <property type="entry name" value="SULFUR CARRIER PROTEIN THIS"/>
    <property type="match status" value="1"/>
</dbReference>
<proteinExistence type="predicted"/>
<evidence type="ECO:0000313" key="1">
    <source>
        <dbReference type="EMBL" id="BBO99572.1"/>
    </source>
</evidence>
<dbReference type="EMBL" id="AP021881">
    <property type="protein sequence ID" value="BBO99572.1"/>
    <property type="molecule type" value="Genomic_DNA"/>
</dbReference>
<dbReference type="Proteomes" id="UP000463939">
    <property type="component" value="Chromosome"/>
</dbReference>
<accession>A0A809S780</accession>
<dbReference type="AlphaFoldDB" id="A0A809S780"/>
<dbReference type="InterPro" id="IPR016155">
    <property type="entry name" value="Mopterin_synth/thiamin_S_b"/>
</dbReference>
<organism evidence="1 2">
    <name type="scientific">Sulfuriferula nivalis</name>
    <dbReference type="NCBI Taxonomy" id="2675298"/>
    <lineage>
        <taxon>Bacteria</taxon>
        <taxon>Pseudomonadati</taxon>
        <taxon>Pseudomonadota</taxon>
        <taxon>Betaproteobacteria</taxon>
        <taxon>Nitrosomonadales</taxon>
        <taxon>Sulfuricellaceae</taxon>
        <taxon>Sulfuriferula</taxon>
    </lineage>
</organism>
<name>A0A809S780_9PROT</name>
<dbReference type="SUPFAM" id="SSF54285">
    <property type="entry name" value="MoaD/ThiS"/>
    <property type="match status" value="1"/>
</dbReference>